<accession>A0ABM7UHR6</accession>
<proteinExistence type="predicted"/>
<dbReference type="SUPFAM" id="SSF53474">
    <property type="entry name" value="alpha/beta-Hydrolases"/>
    <property type="match status" value="1"/>
</dbReference>
<gene>
    <name evidence="2" type="ORF">LPTSP3_g11720</name>
</gene>
<sequence>MKAQELHIKARDGYNLVGTHFTPDPATAKKNEDIIVINSAVGVRRSFYGPLAKFLSQNGYHVFLLDCRGIGDSGDPKSVDEGIYTWAILDLSALFTHIEENFPKSNLHVLGHSGGGWLMGFIHPPKNLKSMILLNVGDGYYGSFSFPKNLTIYLVWKYMIPREVKKYGILPTSKRYYGVPLPKNIALSWADYGLKKGFTENTSMNPHAKYFQDYKVPALAYSFSDDTVLPLSTILVMNQRFSGLNLLHKHIQPKEIDEKEMGHFGFIKPGQKKKLWLDLVDWLNHTTSSAQSSEEGVREKEIVLKKREERKIKALV</sequence>
<dbReference type="GO" id="GO:0016787">
    <property type="term" value="F:hydrolase activity"/>
    <property type="evidence" value="ECO:0007669"/>
    <property type="project" value="UniProtKB-KW"/>
</dbReference>
<dbReference type="InterPro" id="IPR022742">
    <property type="entry name" value="Hydrolase_4"/>
</dbReference>
<feature type="domain" description="Serine aminopeptidase S33" evidence="1">
    <location>
        <begin position="32"/>
        <end position="119"/>
    </location>
</feature>
<protein>
    <submittedName>
        <fullName evidence="2">Alpha/beta hydrolase</fullName>
    </submittedName>
</protein>
<dbReference type="Proteomes" id="UP000245263">
    <property type="component" value="Chromosome 1"/>
</dbReference>
<dbReference type="PIRSF" id="PIRSF037442">
    <property type="entry name" value="UCP037442_abhydr"/>
    <property type="match status" value="1"/>
</dbReference>
<name>A0ABM7UHR6_9LEPT</name>
<dbReference type="EMBL" id="AP025028">
    <property type="protein sequence ID" value="BDA78242.1"/>
    <property type="molecule type" value="Genomic_DNA"/>
</dbReference>
<organism evidence="2 3">
    <name type="scientific">Leptospira kobayashii</name>
    <dbReference type="NCBI Taxonomy" id="1917830"/>
    <lineage>
        <taxon>Bacteria</taxon>
        <taxon>Pseudomonadati</taxon>
        <taxon>Spirochaetota</taxon>
        <taxon>Spirochaetia</taxon>
        <taxon>Leptospirales</taxon>
        <taxon>Leptospiraceae</taxon>
        <taxon>Leptospira</taxon>
    </lineage>
</organism>
<evidence type="ECO:0000313" key="3">
    <source>
        <dbReference type="Proteomes" id="UP000245263"/>
    </source>
</evidence>
<reference evidence="2 3" key="1">
    <citation type="submission" date="2021-08" db="EMBL/GenBank/DDBJ databases">
        <title>Complete genome sequence of Leptospira kobayashii strain E30.</title>
        <authorList>
            <person name="Nakao R."/>
            <person name="Nakamura S."/>
            <person name="Masuzawa T."/>
            <person name="Koizumi N."/>
        </authorList>
    </citation>
    <scope>NUCLEOTIDE SEQUENCE [LARGE SCALE GENOMIC DNA]</scope>
    <source>
        <strain evidence="2 3">E30</strain>
    </source>
</reference>
<keyword evidence="2" id="KW-0378">Hydrolase</keyword>
<keyword evidence="3" id="KW-1185">Reference proteome</keyword>
<evidence type="ECO:0000313" key="2">
    <source>
        <dbReference type="EMBL" id="BDA78242.1"/>
    </source>
</evidence>
<evidence type="ECO:0000259" key="1">
    <source>
        <dbReference type="Pfam" id="PF12146"/>
    </source>
</evidence>
<dbReference type="InterPro" id="IPR017208">
    <property type="entry name" value="UCP037442_abhydr"/>
</dbReference>
<dbReference type="Gene3D" id="3.40.50.1820">
    <property type="entry name" value="alpha/beta hydrolase"/>
    <property type="match status" value="1"/>
</dbReference>
<dbReference type="Pfam" id="PF12146">
    <property type="entry name" value="Hydrolase_4"/>
    <property type="match status" value="1"/>
</dbReference>
<dbReference type="RefSeq" id="WP_109022566.1">
    <property type="nucleotide sequence ID" value="NZ_AP025028.1"/>
</dbReference>
<dbReference type="InterPro" id="IPR029058">
    <property type="entry name" value="AB_hydrolase_fold"/>
</dbReference>